<gene>
    <name evidence="2" type="ORF">ATX59_10320</name>
</gene>
<comment type="caution">
    <text evidence="2">The sequence shown here is derived from an EMBL/GenBank/DDBJ whole genome shotgun (WGS) entry which is preliminary data.</text>
</comment>
<evidence type="ECO:0000256" key="1">
    <source>
        <dbReference type="SAM" id="Phobius"/>
    </source>
</evidence>
<name>A0A6N4A5K7_OENOE</name>
<dbReference type="Proteomes" id="UP000181728">
    <property type="component" value="Unassembled WGS sequence"/>
</dbReference>
<protein>
    <recommendedName>
        <fullName evidence="4">MFS transporter</fullName>
    </recommendedName>
</protein>
<dbReference type="EMBL" id="MLOK01000211">
    <property type="protein sequence ID" value="OIM18338.1"/>
    <property type="molecule type" value="Genomic_DNA"/>
</dbReference>
<dbReference type="InterPro" id="IPR036259">
    <property type="entry name" value="MFS_trans_sf"/>
</dbReference>
<keyword evidence="1" id="KW-0472">Membrane</keyword>
<dbReference type="AlphaFoldDB" id="A0A6N4A5K7"/>
<evidence type="ECO:0000313" key="3">
    <source>
        <dbReference type="Proteomes" id="UP000181728"/>
    </source>
</evidence>
<keyword evidence="1" id="KW-1133">Transmembrane helix</keyword>
<sequence>MYLLNSPIQIFFLTVAEADYPQSLILASSLNSIFANFGIALGSATGGIVTEYFGLNKIAPIGSLYVLIALVLTLILERIGKLSKNFFKIKYH</sequence>
<accession>A0A6N4A5K7</accession>
<dbReference type="SUPFAM" id="SSF103473">
    <property type="entry name" value="MFS general substrate transporter"/>
    <property type="match status" value="1"/>
</dbReference>
<evidence type="ECO:0000313" key="2">
    <source>
        <dbReference type="EMBL" id="OIM18338.1"/>
    </source>
</evidence>
<feature type="transmembrane region" description="Helical" evidence="1">
    <location>
        <begin position="58"/>
        <end position="76"/>
    </location>
</feature>
<keyword evidence="1" id="KW-0812">Transmembrane</keyword>
<proteinExistence type="predicted"/>
<organism evidence="2 3">
    <name type="scientific">Oenococcus oeni</name>
    <name type="common">Leuconostoc oenos</name>
    <dbReference type="NCBI Taxonomy" id="1247"/>
    <lineage>
        <taxon>Bacteria</taxon>
        <taxon>Bacillati</taxon>
        <taxon>Bacillota</taxon>
        <taxon>Bacilli</taxon>
        <taxon>Lactobacillales</taxon>
        <taxon>Lactobacillaceae</taxon>
        <taxon>Oenococcus</taxon>
    </lineage>
</organism>
<evidence type="ECO:0008006" key="4">
    <source>
        <dbReference type="Google" id="ProtNLM"/>
    </source>
</evidence>
<reference evidence="2 3" key="1">
    <citation type="journal article" date="2016" name="BMC Genomics">
        <title>Consensus pan-genome assembly of the specialised wine bacterium Oenococcus oeni.</title>
        <authorList>
            <person name="Sternes P.R."/>
            <person name="Borneman A.R."/>
        </authorList>
    </citation>
    <scope>NUCLEOTIDE SEQUENCE [LARGE SCALE GENOMIC DNA]</scope>
    <source>
        <strain evidence="2 3">AWRIB661</strain>
    </source>
</reference>